<dbReference type="OrthoDB" id="511315at2759"/>
<dbReference type="AlphaFoldDB" id="A0A830D0C2"/>
<dbReference type="PANTHER" id="PTHR35754:SF2">
    <property type="entry name" value="ATP SYNTHASE SUBUNIT B"/>
    <property type="match status" value="1"/>
</dbReference>
<protein>
    <submittedName>
        <fullName evidence="1">Uncharacterized protein</fullName>
    </submittedName>
</protein>
<evidence type="ECO:0000313" key="2">
    <source>
        <dbReference type="Proteomes" id="UP000653305"/>
    </source>
</evidence>
<organism evidence="1 2">
    <name type="scientific">Phtheirospermum japonicum</name>
    <dbReference type="NCBI Taxonomy" id="374723"/>
    <lineage>
        <taxon>Eukaryota</taxon>
        <taxon>Viridiplantae</taxon>
        <taxon>Streptophyta</taxon>
        <taxon>Embryophyta</taxon>
        <taxon>Tracheophyta</taxon>
        <taxon>Spermatophyta</taxon>
        <taxon>Magnoliopsida</taxon>
        <taxon>eudicotyledons</taxon>
        <taxon>Gunneridae</taxon>
        <taxon>Pentapetalae</taxon>
        <taxon>asterids</taxon>
        <taxon>lamiids</taxon>
        <taxon>Lamiales</taxon>
        <taxon>Orobanchaceae</taxon>
        <taxon>Orobanchaceae incertae sedis</taxon>
        <taxon>Phtheirospermum</taxon>
    </lineage>
</organism>
<dbReference type="Proteomes" id="UP000653305">
    <property type="component" value="Unassembled WGS sequence"/>
</dbReference>
<accession>A0A830D0C2</accession>
<sequence>MEGLEKLEQVQNTINLMHSAGVSDASPDCERFLVAFTFLLMQPCGELDITLKCKLISKHMPKITSLFSENALPCGGEGFSQIGNALQIYCDGERNIFPVLSFHDDIAMVGIDAMMRSNSTLEDFLDGLNEKLLQMAVDGDPISTMGVEDDKPGLGAKCVRMFQKDPFRPLLSVLQRHGLLTERITEELRYGEEYWALERKLCCALESNKESAPIC</sequence>
<reference evidence="1" key="1">
    <citation type="submission" date="2020-07" db="EMBL/GenBank/DDBJ databases">
        <title>Ethylene signaling mediates host invasion by parasitic plants.</title>
        <authorList>
            <person name="Yoshida S."/>
        </authorList>
    </citation>
    <scope>NUCLEOTIDE SEQUENCE</scope>
    <source>
        <strain evidence="1">Okayama</strain>
    </source>
</reference>
<proteinExistence type="predicted"/>
<name>A0A830D0C2_9LAMI</name>
<evidence type="ECO:0000313" key="1">
    <source>
        <dbReference type="EMBL" id="GFQ03269.1"/>
    </source>
</evidence>
<comment type="caution">
    <text evidence="1">The sequence shown here is derived from an EMBL/GenBank/DDBJ whole genome shotgun (WGS) entry which is preliminary data.</text>
</comment>
<gene>
    <name evidence="1" type="ORF">PHJA_002470700</name>
</gene>
<dbReference type="PANTHER" id="PTHR35754">
    <property type="entry name" value="ATP SYNTHASE SUBUNIT B"/>
    <property type="match status" value="1"/>
</dbReference>
<dbReference type="EMBL" id="BMAC01000813">
    <property type="protein sequence ID" value="GFQ03269.1"/>
    <property type="molecule type" value="Genomic_DNA"/>
</dbReference>
<keyword evidence="2" id="KW-1185">Reference proteome</keyword>